<dbReference type="AlphaFoldDB" id="A0A811S194"/>
<dbReference type="Proteomes" id="UP000604825">
    <property type="component" value="Unassembled WGS sequence"/>
</dbReference>
<name>A0A811S194_9POAL</name>
<sequence>MDNLEEWTTTLSTRDDEQRLQENHGDEIFPNLQLLTITSCPRLRFVPAFPGSRSCILQRSSNVLSSE</sequence>
<protein>
    <submittedName>
        <fullName evidence="1">Uncharacterized protein</fullName>
    </submittedName>
</protein>
<proteinExistence type="predicted"/>
<reference evidence="1" key="1">
    <citation type="submission" date="2020-10" db="EMBL/GenBank/DDBJ databases">
        <authorList>
            <person name="Han B."/>
            <person name="Lu T."/>
            <person name="Zhao Q."/>
            <person name="Huang X."/>
            <person name="Zhao Y."/>
        </authorList>
    </citation>
    <scope>NUCLEOTIDE SEQUENCE</scope>
</reference>
<evidence type="ECO:0000313" key="2">
    <source>
        <dbReference type="Proteomes" id="UP000604825"/>
    </source>
</evidence>
<dbReference type="EMBL" id="CAJGYO010000018">
    <property type="protein sequence ID" value="CAD6336107.1"/>
    <property type="molecule type" value="Genomic_DNA"/>
</dbReference>
<accession>A0A811S194</accession>
<comment type="caution">
    <text evidence="1">The sequence shown here is derived from an EMBL/GenBank/DDBJ whole genome shotgun (WGS) entry which is preliminary data.</text>
</comment>
<dbReference type="OrthoDB" id="674488at2759"/>
<evidence type="ECO:0000313" key="1">
    <source>
        <dbReference type="EMBL" id="CAD6336107.1"/>
    </source>
</evidence>
<keyword evidence="2" id="KW-1185">Reference proteome</keyword>
<gene>
    <name evidence="1" type="ORF">NCGR_LOCUS60205</name>
</gene>
<organism evidence="1 2">
    <name type="scientific">Miscanthus lutarioriparius</name>
    <dbReference type="NCBI Taxonomy" id="422564"/>
    <lineage>
        <taxon>Eukaryota</taxon>
        <taxon>Viridiplantae</taxon>
        <taxon>Streptophyta</taxon>
        <taxon>Embryophyta</taxon>
        <taxon>Tracheophyta</taxon>
        <taxon>Spermatophyta</taxon>
        <taxon>Magnoliopsida</taxon>
        <taxon>Liliopsida</taxon>
        <taxon>Poales</taxon>
        <taxon>Poaceae</taxon>
        <taxon>PACMAD clade</taxon>
        <taxon>Panicoideae</taxon>
        <taxon>Andropogonodae</taxon>
        <taxon>Andropogoneae</taxon>
        <taxon>Saccharinae</taxon>
        <taxon>Miscanthus</taxon>
    </lineage>
</organism>